<dbReference type="AlphaFoldDB" id="A0ABD2CKJ2"/>
<comment type="caution">
    <text evidence="1">The sequence shown here is derived from an EMBL/GenBank/DDBJ whole genome shotgun (WGS) entry which is preliminary data.</text>
</comment>
<protein>
    <submittedName>
        <fullName evidence="1">PiggyBac transposable element-derived protein 4-like</fullName>
    </submittedName>
</protein>
<accession>A0ABD2CKJ2</accession>
<dbReference type="EMBL" id="JAYRBN010000042">
    <property type="protein sequence ID" value="KAL2745610.1"/>
    <property type="molecule type" value="Genomic_DNA"/>
</dbReference>
<name>A0ABD2CKJ2_VESMC</name>
<proteinExistence type="predicted"/>
<organism evidence="1 2">
    <name type="scientific">Vespula maculifrons</name>
    <name type="common">Eastern yellow jacket</name>
    <name type="synonym">Wasp</name>
    <dbReference type="NCBI Taxonomy" id="7453"/>
    <lineage>
        <taxon>Eukaryota</taxon>
        <taxon>Metazoa</taxon>
        <taxon>Ecdysozoa</taxon>
        <taxon>Arthropoda</taxon>
        <taxon>Hexapoda</taxon>
        <taxon>Insecta</taxon>
        <taxon>Pterygota</taxon>
        <taxon>Neoptera</taxon>
        <taxon>Endopterygota</taxon>
        <taxon>Hymenoptera</taxon>
        <taxon>Apocrita</taxon>
        <taxon>Aculeata</taxon>
        <taxon>Vespoidea</taxon>
        <taxon>Vespidae</taxon>
        <taxon>Vespinae</taxon>
        <taxon>Vespula</taxon>
    </lineage>
</organism>
<keyword evidence="2" id="KW-1185">Reference proteome</keyword>
<evidence type="ECO:0000313" key="1">
    <source>
        <dbReference type="EMBL" id="KAL2745610.1"/>
    </source>
</evidence>
<dbReference type="Proteomes" id="UP001607303">
    <property type="component" value="Unassembled WGS sequence"/>
</dbReference>
<sequence length="75" mass="9062">MTHNRITEILSVLHFSDNNNYFSKKFCETFNLRQNIFIDKVLRKLLNMVSSSERYVIPPWNIFHASKYTRILDRP</sequence>
<gene>
    <name evidence="1" type="ORF">V1477_006174</name>
</gene>
<reference evidence="1 2" key="1">
    <citation type="journal article" date="2024" name="Ann. Entomol. Soc. Am.">
        <title>Genomic analyses of the southern and eastern yellowjacket wasps (Hymenoptera: Vespidae) reveal evolutionary signatures of social life.</title>
        <authorList>
            <person name="Catto M.A."/>
            <person name="Caine P.B."/>
            <person name="Orr S.E."/>
            <person name="Hunt B.G."/>
            <person name="Goodisman M.A.D."/>
        </authorList>
    </citation>
    <scope>NUCLEOTIDE SEQUENCE [LARGE SCALE GENOMIC DNA]</scope>
    <source>
        <strain evidence="1">232</strain>
        <tissue evidence="1">Head and thorax</tissue>
    </source>
</reference>
<evidence type="ECO:0000313" key="2">
    <source>
        <dbReference type="Proteomes" id="UP001607303"/>
    </source>
</evidence>